<feature type="transmembrane region" description="Helical" evidence="5">
    <location>
        <begin position="299"/>
        <end position="321"/>
    </location>
</feature>
<feature type="region of interest" description="Disordered" evidence="4">
    <location>
        <begin position="365"/>
        <end position="384"/>
    </location>
</feature>
<dbReference type="InterPro" id="IPR004089">
    <property type="entry name" value="MCPsignal_dom"/>
</dbReference>
<proteinExistence type="inferred from homology"/>
<keyword evidence="5" id="KW-0472">Membrane</keyword>
<evidence type="ECO:0000256" key="1">
    <source>
        <dbReference type="ARBA" id="ARBA00023224"/>
    </source>
</evidence>
<dbReference type="SMART" id="SM00283">
    <property type="entry name" value="MA"/>
    <property type="match status" value="1"/>
</dbReference>
<evidence type="ECO:0000313" key="8">
    <source>
        <dbReference type="Proteomes" id="UP001056708"/>
    </source>
</evidence>
<evidence type="ECO:0000259" key="6">
    <source>
        <dbReference type="PROSITE" id="PS50111"/>
    </source>
</evidence>
<evidence type="ECO:0000313" key="7">
    <source>
        <dbReference type="EMBL" id="USR89984.1"/>
    </source>
</evidence>
<dbReference type="CDD" id="cd18773">
    <property type="entry name" value="PDC1_HK_sensor"/>
    <property type="match status" value="1"/>
</dbReference>
<comment type="similarity">
    <text evidence="2">Belongs to the methyl-accepting chemotaxis (MCP) protein family.</text>
</comment>
<keyword evidence="5" id="KW-0812">Transmembrane</keyword>
<dbReference type="PROSITE" id="PS50111">
    <property type="entry name" value="CHEMOTAXIS_TRANSDUC_2"/>
    <property type="match status" value="1"/>
</dbReference>
<dbReference type="Gene3D" id="1.10.287.950">
    <property type="entry name" value="Methyl-accepting chemotaxis protein"/>
    <property type="match status" value="1"/>
</dbReference>
<keyword evidence="8" id="KW-1185">Reference proteome</keyword>
<organism evidence="7 8">
    <name type="scientific">Phormidium yuhuli AB48</name>
    <dbReference type="NCBI Taxonomy" id="2940671"/>
    <lineage>
        <taxon>Bacteria</taxon>
        <taxon>Bacillati</taxon>
        <taxon>Cyanobacteriota</taxon>
        <taxon>Cyanophyceae</taxon>
        <taxon>Oscillatoriophycideae</taxon>
        <taxon>Oscillatoriales</taxon>
        <taxon>Oscillatoriaceae</taxon>
        <taxon>Phormidium</taxon>
        <taxon>Phormidium yuhuli</taxon>
    </lineage>
</organism>
<dbReference type="PANTHER" id="PTHR32089:SF112">
    <property type="entry name" value="LYSOZYME-LIKE PROTEIN-RELATED"/>
    <property type="match status" value="1"/>
</dbReference>
<dbReference type="Gene3D" id="3.30.450.20">
    <property type="entry name" value="PAS domain"/>
    <property type="match status" value="1"/>
</dbReference>
<keyword evidence="5" id="KW-1133">Transmembrane helix</keyword>
<evidence type="ECO:0000256" key="3">
    <source>
        <dbReference type="PROSITE-ProRule" id="PRU00284"/>
    </source>
</evidence>
<dbReference type="SUPFAM" id="SSF58104">
    <property type="entry name" value="Methyl-accepting chemotaxis protein (MCP) signaling domain"/>
    <property type="match status" value="1"/>
</dbReference>
<feature type="transmembrane region" description="Helical" evidence="5">
    <location>
        <begin position="20"/>
        <end position="40"/>
    </location>
</feature>
<dbReference type="Pfam" id="PF00015">
    <property type="entry name" value="MCPsignal"/>
    <property type="match status" value="1"/>
</dbReference>
<evidence type="ECO:0000256" key="5">
    <source>
        <dbReference type="SAM" id="Phobius"/>
    </source>
</evidence>
<dbReference type="EMBL" id="CP098611">
    <property type="protein sequence ID" value="USR89984.1"/>
    <property type="molecule type" value="Genomic_DNA"/>
</dbReference>
<reference evidence="7" key="1">
    <citation type="submission" date="2022-06" db="EMBL/GenBank/DDBJ databases">
        <title>Genome sequence of Phormidium yuhuli AB48 isolated from an industrial photobioreactor environment.</title>
        <authorList>
            <person name="Qiu Y."/>
            <person name="Noonan A.J.C."/>
            <person name="Dofher K."/>
            <person name="Koch M."/>
            <person name="Kieft B."/>
            <person name="Lin X."/>
            <person name="Ziels R.M."/>
            <person name="Hallam S.J."/>
        </authorList>
    </citation>
    <scope>NUCLEOTIDE SEQUENCE</scope>
    <source>
        <strain evidence="7">AB48</strain>
    </source>
</reference>
<dbReference type="PRINTS" id="PR00260">
    <property type="entry name" value="CHEMTRNSDUCR"/>
</dbReference>
<name>A0ABY5ALA3_9CYAN</name>
<evidence type="ECO:0000256" key="2">
    <source>
        <dbReference type="ARBA" id="ARBA00029447"/>
    </source>
</evidence>
<evidence type="ECO:0000256" key="4">
    <source>
        <dbReference type="SAM" id="MobiDB-lite"/>
    </source>
</evidence>
<dbReference type="PANTHER" id="PTHR32089">
    <property type="entry name" value="METHYL-ACCEPTING CHEMOTAXIS PROTEIN MCPB"/>
    <property type="match status" value="1"/>
</dbReference>
<feature type="domain" description="Methyl-accepting transducer" evidence="6">
    <location>
        <begin position="332"/>
        <end position="568"/>
    </location>
</feature>
<gene>
    <name evidence="7" type="ORF">NEA10_14120</name>
</gene>
<keyword evidence="1 3" id="KW-0807">Transducer</keyword>
<dbReference type="RefSeq" id="WP_252661467.1">
    <property type="nucleotide sequence ID" value="NZ_CP098611.1"/>
</dbReference>
<dbReference type="InterPro" id="IPR004090">
    <property type="entry name" value="Chemotax_Me-accpt_rcpt"/>
</dbReference>
<dbReference type="Proteomes" id="UP001056708">
    <property type="component" value="Chromosome"/>
</dbReference>
<sequence length="599" mass="65265">MIFAVTSIFSEKSRGLRWKAAAIAMILGTIPVIVVGAIAYSTTNQSWRQQIFRDKQAYGGQVAEKVNRFMNERHGDFFSISRLPIFTNPEIAGVTTAQDKQNFLNTIIEAYQIYDSIALFDTQGRLMIRSSGSSTSTQLDADSIEAILSRNRPLMSPPRVSAITGELSIYISAPILNLETNQPIGIVQARFPVVVFQNLIISNETDHEYILDGQGRIFLSSQDDLIDLTRFQNVPLVQEAQQTQQRQIGFVQNRNQDRYLIAVSPIFGSDDVFPLNWLVVVETSAENAFATSNSLLRTIGLGTLGTAIIVTILAVGVSLLITEPLIQRISDVIRTVVSASSEMAATVEQQERSVSQQAASISESTAMMEELSRSAQRSAEQAETAQDQAQHVLQLAKDGEVVVDRTLERTHQLQDRFGSLAQQMDNLNEQIRRIGTISSLVSDLANQTNMLALNASVEAVRAGDAGRGFAVVASEIRKLADQSRHSAEKIDGLVEMVQSAINSTSSLAQDSTMAVSDTTGFAHETAEKFMGVKDAIQKIAVSSQQIAANAQQQARAIEQLTEAMTALDHGANETASSISQTRAGSQHLNDAAVSLQKMV</sequence>
<protein>
    <submittedName>
        <fullName evidence="7">Methyl-accepting chemotaxis protein</fullName>
    </submittedName>
</protein>
<accession>A0ABY5ALA3</accession>